<feature type="region of interest" description="Disordered" evidence="1">
    <location>
        <begin position="46"/>
        <end position="107"/>
    </location>
</feature>
<evidence type="ECO:0000313" key="3">
    <source>
        <dbReference type="Proteomes" id="UP000436088"/>
    </source>
</evidence>
<feature type="compositionally biased region" description="Basic residues" evidence="1">
    <location>
        <begin position="54"/>
        <end position="65"/>
    </location>
</feature>
<accession>A0A6A2WFA9</accession>
<proteinExistence type="predicted"/>
<name>A0A6A2WFA9_HIBSY</name>
<dbReference type="Proteomes" id="UP000436088">
    <property type="component" value="Unassembled WGS sequence"/>
</dbReference>
<evidence type="ECO:0000256" key="1">
    <source>
        <dbReference type="SAM" id="MobiDB-lite"/>
    </source>
</evidence>
<comment type="caution">
    <text evidence="2">The sequence shown here is derived from an EMBL/GenBank/DDBJ whole genome shotgun (WGS) entry which is preliminary data.</text>
</comment>
<dbReference type="PANTHER" id="PTHR36019">
    <property type="entry name" value="PLANT/PROTEIN"/>
    <property type="match status" value="1"/>
</dbReference>
<dbReference type="PANTHER" id="PTHR36019:SF3">
    <property type="entry name" value="PLANT_PROTEIN"/>
    <property type="match status" value="1"/>
</dbReference>
<protein>
    <submittedName>
        <fullName evidence="2">Uncharacterized protein</fullName>
    </submittedName>
</protein>
<feature type="compositionally biased region" description="Basic and acidic residues" evidence="1">
    <location>
        <begin position="73"/>
        <end position="107"/>
    </location>
</feature>
<dbReference type="EMBL" id="VEPZ02001761">
    <property type="protein sequence ID" value="KAE8657253.1"/>
    <property type="molecule type" value="Genomic_DNA"/>
</dbReference>
<evidence type="ECO:0000313" key="2">
    <source>
        <dbReference type="EMBL" id="KAE8657253.1"/>
    </source>
</evidence>
<keyword evidence="3" id="KW-1185">Reference proteome</keyword>
<sequence>MSLNCLTCQVLKRTDSVNERDHSGRKQKPNLTFCWGSAAWSPNYEQIRSEPTSKKVKKGHRRRNTIHTTYESKGLDADHAEPRLVRSSGMRRDWSFEDLRGPGMIER</sequence>
<organism evidence="2 3">
    <name type="scientific">Hibiscus syriacus</name>
    <name type="common">Rose of Sharon</name>
    <dbReference type="NCBI Taxonomy" id="106335"/>
    <lineage>
        <taxon>Eukaryota</taxon>
        <taxon>Viridiplantae</taxon>
        <taxon>Streptophyta</taxon>
        <taxon>Embryophyta</taxon>
        <taxon>Tracheophyta</taxon>
        <taxon>Spermatophyta</taxon>
        <taxon>Magnoliopsida</taxon>
        <taxon>eudicotyledons</taxon>
        <taxon>Gunneridae</taxon>
        <taxon>Pentapetalae</taxon>
        <taxon>rosids</taxon>
        <taxon>malvids</taxon>
        <taxon>Malvales</taxon>
        <taxon>Malvaceae</taxon>
        <taxon>Malvoideae</taxon>
        <taxon>Hibiscus</taxon>
    </lineage>
</organism>
<reference evidence="2" key="1">
    <citation type="submission" date="2019-09" db="EMBL/GenBank/DDBJ databases">
        <title>Draft genome information of white flower Hibiscus syriacus.</title>
        <authorList>
            <person name="Kim Y.-M."/>
        </authorList>
    </citation>
    <scope>NUCLEOTIDE SEQUENCE [LARGE SCALE GENOMIC DNA]</scope>
    <source>
        <strain evidence="2">YM2019G1</strain>
    </source>
</reference>
<dbReference type="AlphaFoldDB" id="A0A6A2WFA9"/>
<gene>
    <name evidence="2" type="ORF">F3Y22_tig00116996pilonHSYRG00290</name>
</gene>
<dbReference type="OrthoDB" id="1847777at2759"/>